<dbReference type="EMBL" id="JBHSKG010000011">
    <property type="protein sequence ID" value="MFC5140479.1"/>
    <property type="molecule type" value="Genomic_DNA"/>
</dbReference>
<comment type="caution">
    <text evidence="2">The sequence shown here is derived from an EMBL/GenBank/DDBJ whole genome shotgun (WGS) entry which is preliminary data.</text>
</comment>
<feature type="compositionally biased region" description="Basic and acidic residues" evidence="1">
    <location>
        <begin position="555"/>
        <end position="566"/>
    </location>
</feature>
<gene>
    <name evidence="2" type="ORF">ACFPK1_19735</name>
</gene>
<reference evidence="3" key="1">
    <citation type="journal article" date="2019" name="Int. J. Syst. Evol. Microbiol.">
        <title>The Global Catalogue of Microorganisms (GCM) 10K type strain sequencing project: providing services to taxonomists for standard genome sequencing and annotation.</title>
        <authorList>
            <consortium name="The Broad Institute Genomics Platform"/>
            <consortium name="The Broad Institute Genome Sequencing Center for Infectious Disease"/>
            <person name="Wu L."/>
            <person name="Ma J."/>
        </authorList>
    </citation>
    <scope>NUCLEOTIDE SEQUENCE [LARGE SCALE GENOMIC DNA]</scope>
    <source>
        <strain evidence="3">XZYJ18</strain>
    </source>
</reference>
<feature type="region of interest" description="Disordered" evidence="1">
    <location>
        <begin position="682"/>
        <end position="732"/>
    </location>
</feature>
<evidence type="ECO:0000313" key="3">
    <source>
        <dbReference type="Proteomes" id="UP001596175"/>
    </source>
</evidence>
<protein>
    <submittedName>
        <fullName evidence="2">Uncharacterized protein</fullName>
    </submittedName>
</protein>
<feature type="compositionally biased region" description="Gly residues" evidence="1">
    <location>
        <begin position="622"/>
        <end position="633"/>
    </location>
</feature>
<name>A0ABV9ZGF2_9PSEU</name>
<evidence type="ECO:0000256" key="1">
    <source>
        <dbReference type="SAM" id="MobiDB-lite"/>
    </source>
</evidence>
<feature type="region of interest" description="Disordered" evidence="1">
    <location>
        <begin position="342"/>
        <end position="368"/>
    </location>
</feature>
<dbReference type="Proteomes" id="UP001596175">
    <property type="component" value="Unassembled WGS sequence"/>
</dbReference>
<accession>A0ABV9ZGF2</accession>
<organism evidence="2 3">
    <name type="scientific">Actinomycetospora rhizophila</name>
    <dbReference type="NCBI Taxonomy" id="1416876"/>
    <lineage>
        <taxon>Bacteria</taxon>
        <taxon>Bacillati</taxon>
        <taxon>Actinomycetota</taxon>
        <taxon>Actinomycetes</taxon>
        <taxon>Pseudonocardiales</taxon>
        <taxon>Pseudonocardiaceae</taxon>
        <taxon>Actinomycetospora</taxon>
    </lineage>
</organism>
<feature type="region of interest" description="Disordered" evidence="1">
    <location>
        <begin position="480"/>
        <end position="663"/>
    </location>
</feature>
<proteinExistence type="predicted"/>
<feature type="compositionally biased region" description="Basic and acidic residues" evidence="1">
    <location>
        <begin position="521"/>
        <end position="543"/>
    </location>
</feature>
<feature type="region of interest" description="Disordered" evidence="1">
    <location>
        <begin position="412"/>
        <end position="467"/>
    </location>
</feature>
<keyword evidence="3" id="KW-1185">Reference proteome</keyword>
<evidence type="ECO:0000313" key="2">
    <source>
        <dbReference type="EMBL" id="MFC5140479.1"/>
    </source>
</evidence>
<feature type="compositionally biased region" description="Basic and acidic residues" evidence="1">
    <location>
        <begin position="490"/>
        <end position="513"/>
    </location>
</feature>
<dbReference type="RefSeq" id="WP_378022649.1">
    <property type="nucleotide sequence ID" value="NZ_JBHSKG010000011.1"/>
</dbReference>
<sequence length="756" mass="76880">MEGSARQPAVHGLSASAILAVAEGLRWADPQLSVALAEHVARSAGDDADARGAAERSAVLALGQSDRAAALILRALPLLRDAEREARGADAAVLRCELALAAVRCEEVDGAEALLEPLAGGQVLSPTVRADALVAWAAARAARGDVPGVDAAARQVEDLVGTPTDDVRRLAVARSRAHARRVGGDATGALAVLRDAVTGEPGVDGGRETAMLVADQVELLAELGRADEARETAAPALAGTPQTTTALAVGRVRCTLAGLVAVPAGDLDTAAHLAREAEADLVARGHEAQAAEAIEVLAEVAARRGESRHALDELRRAHAHATAAREETTRARIALAVALARAEDAPPATGSGEQGPAEPTEAQPAPDADPLAAVRASLAALGTPGGDVGAGPSPADLLSAALAATELGSFEELTTRSAEPSAGTGGPPSEAPAPEEAPDPAPEPAPRRRRARYRDDEDPGAALAAALAAAREGGLEAFTATAAPSANGDSTRDGAVDAGHDDGRGDSAAEARSRRLARARARWETSESLLPRRPEPPDGRGEVPVDAEPQGPDQHLARGHADDGERHRRRRDPLEQPVGGGHGGLADDPAPRRNGHGAVGGGQVMRGAPAPGETVRVDGAPRAGGNGRPGSEGGAREDEPRTVAGRWGEALGTGTSSSAADDEYRRELALTLVDLLAEYEAAPEPAAPTTQVVGRPPATSAEPRPGAAPPAPGTRNGVPSARRADDSGPRLADLLADAMDAYHSVDPGAAVRRARR</sequence>